<evidence type="ECO:0008006" key="3">
    <source>
        <dbReference type="Google" id="ProtNLM"/>
    </source>
</evidence>
<proteinExistence type="predicted"/>
<reference evidence="1" key="1">
    <citation type="submission" date="2022-11" db="EMBL/GenBank/DDBJ databases">
        <title>Marilongibacter aestuarii gen. nov., sp. nov., isolated from tidal flat sediment.</title>
        <authorList>
            <person name="Jiayan W."/>
        </authorList>
    </citation>
    <scope>NUCLEOTIDE SEQUENCE</scope>
    <source>
        <strain evidence="1">Z1-6</strain>
    </source>
</reference>
<dbReference type="AlphaFoldDB" id="A0A9X3J3C1"/>
<dbReference type="SUPFAM" id="SSF51658">
    <property type="entry name" value="Xylose isomerase-like"/>
    <property type="match status" value="1"/>
</dbReference>
<sequence length="42" mass="4686">MLRTVNYSGVVSLEHETNMDNPFMAIAESIDYIRGVLAATQK</sequence>
<comment type="caution">
    <text evidence="1">The sequence shown here is derived from an EMBL/GenBank/DDBJ whole genome shotgun (WGS) entry which is preliminary data.</text>
</comment>
<dbReference type="Proteomes" id="UP001145087">
    <property type="component" value="Unassembled WGS sequence"/>
</dbReference>
<name>A0A9X3J3C1_9BACT</name>
<dbReference type="RefSeq" id="WP_343331584.1">
    <property type="nucleotide sequence ID" value="NZ_JAPOHD010000005.1"/>
</dbReference>
<dbReference type="InterPro" id="IPR036237">
    <property type="entry name" value="Xyl_isomerase-like_sf"/>
</dbReference>
<protein>
    <recommendedName>
        <fullName evidence="3">Sugar phosphate isomerase/epimerase</fullName>
    </recommendedName>
</protein>
<accession>A0A9X3J3C1</accession>
<evidence type="ECO:0000313" key="1">
    <source>
        <dbReference type="EMBL" id="MCY1719249.1"/>
    </source>
</evidence>
<dbReference type="EMBL" id="JAPOHD010000005">
    <property type="protein sequence ID" value="MCY1719249.1"/>
    <property type="molecule type" value="Genomic_DNA"/>
</dbReference>
<gene>
    <name evidence="1" type="ORF">OU798_02795</name>
</gene>
<dbReference type="Gene3D" id="3.20.20.150">
    <property type="entry name" value="Divalent-metal-dependent TIM barrel enzymes"/>
    <property type="match status" value="1"/>
</dbReference>
<keyword evidence="2" id="KW-1185">Reference proteome</keyword>
<organism evidence="1 2">
    <name type="scientific">Draconibacterium aestuarii</name>
    <dbReference type="NCBI Taxonomy" id="2998507"/>
    <lineage>
        <taxon>Bacteria</taxon>
        <taxon>Pseudomonadati</taxon>
        <taxon>Bacteroidota</taxon>
        <taxon>Bacteroidia</taxon>
        <taxon>Marinilabiliales</taxon>
        <taxon>Prolixibacteraceae</taxon>
        <taxon>Draconibacterium</taxon>
    </lineage>
</organism>
<evidence type="ECO:0000313" key="2">
    <source>
        <dbReference type="Proteomes" id="UP001145087"/>
    </source>
</evidence>